<evidence type="ECO:0000313" key="2">
    <source>
        <dbReference type="Proteomes" id="UP001152795"/>
    </source>
</evidence>
<dbReference type="Proteomes" id="UP001152795">
    <property type="component" value="Unassembled WGS sequence"/>
</dbReference>
<name>A0A6S7I7M8_PARCT</name>
<dbReference type="SUPFAM" id="SSF75011">
    <property type="entry name" value="3-carboxy-cis,cis-mucoante lactonizing enzyme"/>
    <property type="match status" value="1"/>
</dbReference>
<dbReference type="AlphaFoldDB" id="A0A6S7I7M8"/>
<sequence>MSSIVTSILSSTVGLLWNKARDSTAAILQGGEVPDENIREIVVSELNDIKTKLHGLLRNKDLLSSYKFLQEGVDLFNVSLNKLKLEQSGILNEALELSRAMGKLKINSDKEFESTKERFKDARKTATHAFSNETLSIKDRIFAAKLRIVSEVLEYLESPETAITGCLSFLKKLHSLPTIEDTFSVYLNGGLKSLLNKSERVENVRSVMLINGVLFQYVSKFSSKFSTMLAWPTIELADRSFNPILDWQEISTRKSIGDELTQLPNGLILNEEMDPRNSAVNSHGDVIVGEQPDNIKIINKTGESKVVELHEASQVKVIAENIAGLAVDKNDNVYVVRWVRTSTGKGSVLSYVLTVLDENYNVKQDSRRLEFLEVSNYYVKIAINKNNNIIMIKGGDPQVYVCDNTGKLKHKFELRGSRYALSLSICGQGEIMISSGDDQAVHIYSGEGNSKSTIKLPEGHAVRELAFHYVICKIIVLTYVEKKNSNFLLCYTKAGELETTTFFSKRISGEYCPRIKSHPSGPVAIVRGKSTIFI</sequence>
<accession>A0A6S7I7M8</accession>
<protein>
    <submittedName>
        <fullName evidence="1">Uncharacterized protein</fullName>
    </submittedName>
</protein>
<comment type="caution">
    <text evidence="1">The sequence shown here is derived from an EMBL/GenBank/DDBJ whole genome shotgun (WGS) entry which is preliminary data.</text>
</comment>
<dbReference type="OrthoDB" id="5986534at2759"/>
<organism evidence="1 2">
    <name type="scientific">Paramuricea clavata</name>
    <name type="common">Red gorgonian</name>
    <name type="synonym">Violescent sea-whip</name>
    <dbReference type="NCBI Taxonomy" id="317549"/>
    <lineage>
        <taxon>Eukaryota</taxon>
        <taxon>Metazoa</taxon>
        <taxon>Cnidaria</taxon>
        <taxon>Anthozoa</taxon>
        <taxon>Octocorallia</taxon>
        <taxon>Malacalcyonacea</taxon>
        <taxon>Plexauridae</taxon>
        <taxon>Paramuricea</taxon>
    </lineage>
</organism>
<dbReference type="EMBL" id="CACRXK020007770">
    <property type="protein sequence ID" value="CAB4013137.1"/>
    <property type="molecule type" value="Genomic_DNA"/>
</dbReference>
<reference evidence="1" key="1">
    <citation type="submission" date="2020-04" db="EMBL/GenBank/DDBJ databases">
        <authorList>
            <person name="Alioto T."/>
            <person name="Alioto T."/>
            <person name="Gomez Garrido J."/>
        </authorList>
    </citation>
    <scope>NUCLEOTIDE SEQUENCE</scope>
    <source>
        <strain evidence="1">A484AB</strain>
    </source>
</reference>
<evidence type="ECO:0000313" key="1">
    <source>
        <dbReference type="EMBL" id="CAB4013137.1"/>
    </source>
</evidence>
<gene>
    <name evidence="1" type="ORF">PACLA_8A055000</name>
</gene>
<keyword evidence="2" id="KW-1185">Reference proteome</keyword>
<proteinExistence type="predicted"/>
<dbReference type="InterPro" id="IPR011042">
    <property type="entry name" value="6-blade_b-propeller_TolB-like"/>
</dbReference>
<dbReference type="Gene3D" id="2.120.10.30">
    <property type="entry name" value="TolB, C-terminal domain"/>
    <property type="match status" value="1"/>
</dbReference>